<proteinExistence type="predicted"/>
<feature type="transmembrane region" description="Helical" evidence="2">
    <location>
        <begin position="55"/>
        <end position="72"/>
    </location>
</feature>
<reference evidence="3 4" key="1">
    <citation type="submission" date="2017-06" db="EMBL/GenBank/DDBJ databases">
        <authorList>
            <person name="Kim H.J."/>
            <person name="Triplett B.A."/>
        </authorList>
    </citation>
    <scope>NUCLEOTIDE SEQUENCE [LARGE SCALE GENOMIC DNA]</scope>
    <source>
        <strain evidence="3 4">DSM 43151</strain>
    </source>
</reference>
<dbReference type="AlphaFoldDB" id="A0A239A8F2"/>
<evidence type="ECO:0000313" key="4">
    <source>
        <dbReference type="Proteomes" id="UP000198415"/>
    </source>
</evidence>
<keyword evidence="4" id="KW-1185">Reference proteome</keyword>
<dbReference type="EMBL" id="FZNR01000007">
    <property type="protein sequence ID" value="SNR91722.1"/>
    <property type="molecule type" value="Genomic_DNA"/>
</dbReference>
<evidence type="ECO:0000256" key="1">
    <source>
        <dbReference type="SAM" id="MobiDB-lite"/>
    </source>
</evidence>
<sequence>MATDNFGGKFRRWRRNRPFWGGLFQLLSGLFLLLSSNLSVLTDMVVQIHVGPQGFLSYVLPGLMFVCGFLVWFSPGQRMFYGIVGLLTALYSFIGLNFGGWFLGMLFGIVGGALAVSWQPPVARPGTEPQGPADGSGPGQSAEPGVPGEATEIIQLAGHDDRPHETAQLRPPAVSDPSILPGFEQRPGSGEQPGRGGGINRKALALIIIPAFLGATVLISSRLPASADDCPAGLPTNPATATSASATKTATTEPTTTEKPAGTRTVAPAAQTTTPAATPTTTTPAAEAAEEDSSLLEEVVDGVGNLLGLGDDESPSPSASPSASASTATSAEPTATGSTTPTADTTTTSTAATPTSAAASTDPDVIPCLGPRLEGLVADPDGIPTSAIKPGIMKVGSLTMEGTTYEGVADVPTKDGVVKALKFNMTKAVNKPFSLTVDEGAHGVTTVKSNELTTSGNVRFYTTKMTGNLFGVIPVTFTPDAPPPLTPSTVWFTNVTINLNFVRCDTLTGDPLQIVQS</sequence>
<feature type="transmembrane region" description="Helical" evidence="2">
    <location>
        <begin position="79"/>
        <end position="94"/>
    </location>
</feature>
<feature type="compositionally biased region" description="Acidic residues" evidence="1">
    <location>
        <begin position="288"/>
        <end position="300"/>
    </location>
</feature>
<evidence type="ECO:0000313" key="3">
    <source>
        <dbReference type="EMBL" id="SNR91722.1"/>
    </source>
</evidence>
<gene>
    <name evidence="3" type="ORF">SAMN06264365_107133</name>
</gene>
<name>A0A239A8F2_9ACTN</name>
<dbReference type="InterPro" id="IPR046096">
    <property type="entry name" value="DUF6114"/>
</dbReference>
<organism evidence="3 4">
    <name type="scientific">Actinoplanes regularis</name>
    <dbReference type="NCBI Taxonomy" id="52697"/>
    <lineage>
        <taxon>Bacteria</taxon>
        <taxon>Bacillati</taxon>
        <taxon>Actinomycetota</taxon>
        <taxon>Actinomycetes</taxon>
        <taxon>Micromonosporales</taxon>
        <taxon>Micromonosporaceae</taxon>
        <taxon>Actinoplanes</taxon>
    </lineage>
</organism>
<keyword evidence="2" id="KW-0812">Transmembrane</keyword>
<feature type="region of interest" description="Disordered" evidence="1">
    <location>
        <begin position="121"/>
        <end position="146"/>
    </location>
</feature>
<feature type="region of interest" description="Disordered" evidence="1">
    <location>
        <begin position="230"/>
        <end position="366"/>
    </location>
</feature>
<feature type="region of interest" description="Disordered" evidence="1">
    <location>
        <begin position="162"/>
        <end position="197"/>
    </location>
</feature>
<dbReference type="Pfam" id="PF19609">
    <property type="entry name" value="DUF6114"/>
    <property type="match status" value="1"/>
</dbReference>
<feature type="compositionally biased region" description="Low complexity" evidence="1">
    <location>
        <begin position="239"/>
        <end position="287"/>
    </location>
</feature>
<dbReference type="Proteomes" id="UP000198415">
    <property type="component" value="Unassembled WGS sequence"/>
</dbReference>
<keyword evidence="2" id="KW-1133">Transmembrane helix</keyword>
<dbReference type="OrthoDB" id="3535986at2"/>
<feature type="compositionally biased region" description="Low complexity" evidence="1">
    <location>
        <begin position="301"/>
        <end position="364"/>
    </location>
</feature>
<dbReference type="RefSeq" id="WP_089294708.1">
    <property type="nucleotide sequence ID" value="NZ_BOMU01000047.1"/>
</dbReference>
<keyword evidence="2" id="KW-0472">Membrane</keyword>
<accession>A0A239A8F2</accession>
<evidence type="ECO:0000256" key="2">
    <source>
        <dbReference type="SAM" id="Phobius"/>
    </source>
</evidence>
<protein>
    <submittedName>
        <fullName evidence="3">Uncharacterized protein</fullName>
    </submittedName>
</protein>